<dbReference type="InterPro" id="IPR050749">
    <property type="entry name" value="Glycosyl_Hydrolase_47"/>
</dbReference>
<dbReference type="SUPFAM" id="SSF48225">
    <property type="entry name" value="Seven-hairpin glycosidases"/>
    <property type="match status" value="1"/>
</dbReference>
<evidence type="ECO:0000313" key="13">
    <source>
        <dbReference type="EMBL" id="KAJ7221272.1"/>
    </source>
</evidence>
<keyword evidence="4" id="KW-0732">Signal</keyword>
<keyword evidence="5 12" id="KW-0378">Hydrolase</keyword>
<organism evidence="13 14">
    <name type="scientific">Mycena pura</name>
    <dbReference type="NCBI Taxonomy" id="153505"/>
    <lineage>
        <taxon>Eukaryota</taxon>
        <taxon>Fungi</taxon>
        <taxon>Dikarya</taxon>
        <taxon>Basidiomycota</taxon>
        <taxon>Agaricomycotina</taxon>
        <taxon>Agaricomycetes</taxon>
        <taxon>Agaricomycetidae</taxon>
        <taxon>Agaricales</taxon>
        <taxon>Marasmiineae</taxon>
        <taxon>Mycenaceae</taxon>
        <taxon>Mycena</taxon>
    </lineage>
</organism>
<dbReference type="PANTHER" id="PTHR11742:SF101">
    <property type="entry name" value="MANNOSYL-OLIGOSACCHARIDE ALPHA-1,2-MANNOSIDASE 1B"/>
    <property type="match status" value="1"/>
</dbReference>
<comment type="catalytic activity">
    <reaction evidence="10">
        <text>N(4)-(alpha-D-Man-(1-&gt;2)-alpha-D-Man-(1-&gt;2)-alpha-D-Man-(1-&gt;3)-[alpha-D-Man-(1-&gt;2)-alpha-D-Man-(1-&gt;3)-[alpha-D-Man-(1-&gt;2)-alpha-D-Man-(1-&gt;6)]-alpha-D-Man-(1-&gt;6)]-beta-D-Man-(1-&gt;4)-beta-D-GlcNAc-(1-&gt;4)-beta-D-GlcNAc)-L-asparaginyl-[protein] (N-glucan mannose isomer 9A1,2,3B1,2,3) + 4 H2O = N(4)-(alpha-D-Man-(1-&gt;3)-[alpha-D-Man-(1-&gt;3)-[alpha-D-Man-(1-&gt;6)]-alpha-D-Man-(1-&gt;6)]-beta-D-Man-(1-&gt;4)-beta-D-GlcNAc-(1-&gt;4)-beta-D-GlcNAc)-L-asparaginyl-[protein] (N-glucan mannose isomer 5A1,2) + 4 beta-D-mannose</text>
        <dbReference type="Rhea" id="RHEA:56008"/>
        <dbReference type="Rhea" id="RHEA-COMP:14356"/>
        <dbReference type="Rhea" id="RHEA-COMP:14367"/>
        <dbReference type="ChEBI" id="CHEBI:15377"/>
        <dbReference type="ChEBI" id="CHEBI:28563"/>
        <dbReference type="ChEBI" id="CHEBI:59087"/>
        <dbReference type="ChEBI" id="CHEBI:139493"/>
        <dbReference type="EC" id="3.2.1.113"/>
    </reaction>
</comment>
<reference evidence="13" key="1">
    <citation type="submission" date="2023-03" db="EMBL/GenBank/DDBJ databases">
        <title>Massive genome expansion in bonnet fungi (Mycena s.s.) driven by repeated elements and novel gene families across ecological guilds.</title>
        <authorList>
            <consortium name="Lawrence Berkeley National Laboratory"/>
            <person name="Harder C.B."/>
            <person name="Miyauchi S."/>
            <person name="Viragh M."/>
            <person name="Kuo A."/>
            <person name="Thoen E."/>
            <person name="Andreopoulos B."/>
            <person name="Lu D."/>
            <person name="Skrede I."/>
            <person name="Drula E."/>
            <person name="Henrissat B."/>
            <person name="Morin E."/>
            <person name="Kohler A."/>
            <person name="Barry K."/>
            <person name="LaButti K."/>
            <person name="Morin E."/>
            <person name="Salamov A."/>
            <person name="Lipzen A."/>
            <person name="Mereny Z."/>
            <person name="Hegedus B."/>
            <person name="Baldrian P."/>
            <person name="Stursova M."/>
            <person name="Weitz H."/>
            <person name="Taylor A."/>
            <person name="Grigoriev I.V."/>
            <person name="Nagy L.G."/>
            <person name="Martin F."/>
            <person name="Kauserud H."/>
        </authorList>
    </citation>
    <scope>NUCLEOTIDE SEQUENCE</scope>
    <source>
        <strain evidence="13">9144</strain>
    </source>
</reference>
<dbReference type="PRINTS" id="PR00747">
    <property type="entry name" value="GLYHDRLASE47"/>
</dbReference>
<keyword evidence="14" id="KW-1185">Reference proteome</keyword>
<dbReference type="InterPro" id="IPR001382">
    <property type="entry name" value="Glyco_hydro_47"/>
</dbReference>
<comment type="cofactor">
    <cofactor evidence="1">
        <name>Ca(2+)</name>
        <dbReference type="ChEBI" id="CHEBI:29108"/>
    </cofactor>
</comment>
<evidence type="ECO:0000313" key="14">
    <source>
        <dbReference type="Proteomes" id="UP001219525"/>
    </source>
</evidence>
<dbReference type="Gene3D" id="1.50.10.10">
    <property type="match status" value="1"/>
</dbReference>
<dbReference type="GO" id="GO:0005509">
    <property type="term" value="F:calcium ion binding"/>
    <property type="evidence" value="ECO:0007669"/>
    <property type="project" value="InterPro"/>
</dbReference>
<evidence type="ECO:0000256" key="1">
    <source>
        <dbReference type="ARBA" id="ARBA00001913"/>
    </source>
</evidence>
<evidence type="ECO:0000256" key="2">
    <source>
        <dbReference type="ARBA" id="ARBA00004922"/>
    </source>
</evidence>
<evidence type="ECO:0000256" key="3">
    <source>
        <dbReference type="ARBA" id="ARBA00007658"/>
    </source>
</evidence>
<dbReference type="EC" id="3.2.1.-" evidence="12"/>
<dbReference type="GO" id="GO:0005975">
    <property type="term" value="P:carbohydrate metabolic process"/>
    <property type="evidence" value="ECO:0007669"/>
    <property type="project" value="InterPro"/>
</dbReference>
<evidence type="ECO:0000256" key="5">
    <source>
        <dbReference type="ARBA" id="ARBA00022801"/>
    </source>
</evidence>
<dbReference type="EMBL" id="JARJCW010000008">
    <property type="protein sequence ID" value="KAJ7221272.1"/>
    <property type="molecule type" value="Genomic_DNA"/>
</dbReference>
<protein>
    <recommendedName>
        <fullName evidence="12">alpha-1,2-Mannosidase</fullName>
        <ecNumber evidence="12">3.2.1.-</ecNumber>
    </recommendedName>
</protein>
<dbReference type="Proteomes" id="UP001219525">
    <property type="component" value="Unassembled WGS sequence"/>
</dbReference>
<evidence type="ECO:0000256" key="8">
    <source>
        <dbReference type="ARBA" id="ARBA00023295"/>
    </source>
</evidence>
<evidence type="ECO:0000256" key="9">
    <source>
        <dbReference type="ARBA" id="ARBA00047669"/>
    </source>
</evidence>
<dbReference type="InterPro" id="IPR012341">
    <property type="entry name" value="6hp_glycosidase-like_sf"/>
</dbReference>
<keyword evidence="6 11" id="KW-1015">Disulfide bond</keyword>
<keyword evidence="7" id="KW-0325">Glycoprotein</keyword>
<dbReference type="Pfam" id="PF01532">
    <property type="entry name" value="Glyco_hydro_47"/>
    <property type="match status" value="1"/>
</dbReference>
<evidence type="ECO:0000256" key="10">
    <source>
        <dbReference type="ARBA" id="ARBA00048605"/>
    </source>
</evidence>
<feature type="disulfide bond" evidence="11">
    <location>
        <begin position="160"/>
        <end position="203"/>
    </location>
</feature>
<proteinExistence type="inferred from homology"/>
<dbReference type="GO" id="GO:0005783">
    <property type="term" value="C:endoplasmic reticulum"/>
    <property type="evidence" value="ECO:0007669"/>
    <property type="project" value="TreeGrafter"/>
</dbReference>
<evidence type="ECO:0000256" key="4">
    <source>
        <dbReference type="ARBA" id="ARBA00022729"/>
    </source>
</evidence>
<dbReference type="GO" id="GO:0004571">
    <property type="term" value="F:mannosyl-oligosaccharide 1,2-alpha-mannosidase activity"/>
    <property type="evidence" value="ECO:0007669"/>
    <property type="project" value="UniProtKB-EC"/>
</dbReference>
<keyword evidence="8 12" id="KW-0326">Glycosidase</keyword>
<comment type="similarity">
    <text evidence="3 12">Belongs to the glycosyl hydrolase 47 family.</text>
</comment>
<comment type="catalytic activity">
    <reaction evidence="9">
        <text>N(4)-(alpha-D-Man-(1-&gt;2)-alpha-D-Man-(1-&gt;2)-alpha-D-Man-(1-&gt;3)-[alpha-D-Man-(1-&gt;3)-[alpha-D-Man-(1-&gt;2)-alpha-D-Man-(1-&gt;6)]-alpha-D-Man-(1-&gt;6)]-beta-D-Man-(1-&gt;4)-beta-D-GlcNAc-(1-&gt;4)-beta-D-GlcNAc)-L-asparaginyl-[protein] (N-glucan mannose isomer 8A1,2,3B1,3) + 3 H2O = N(4)-(alpha-D-Man-(1-&gt;3)-[alpha-D-Man-(1-&gt;3)-[alpha-D-Man-(1-&gt;6)]-alpha-D-Man-(1-&gt;6)]-beta-D-Man-(1-&gt;4)-beta-D-GlcNAc-(1-&gt;4)-beta-D-GlcNAc)-L-asparaginyl-[protein] (N-glucan mannose isomer 5A1,2) + 3 beta-D-mannose</text>
        <dbReference type="Rhea" id="RHEA:56028"/>
        <dbReference type="Rhea" id="RHEA-COMP:14358"/>
        <dbReference type="Rhea" id="RHEA-COMP:14367"/>
        <dbReference type="ChEBI" id="CHEBI:15377"/>
        <dbReference type="ChEBI" id="CHEBI:28563"/>
        <dbReference type="ChEBI" id="CHEBI:59087"/>
        <dbReference type="ChEBI" id="CHEBI:60628"/>
        <dbReference type="EC" id="3.2.1.113"/>
    </reaction>
</comment>
<name>A0AAD6VV17_9AGAR</name>
<feature type="non-terminal residue" evidence="13">
    <location>
        <position position="393"/>
    </location>
</feature>
<dbReference type="InterPro" id="IPR036026">
    <property type="entry name" value="Seven-hairpin_glycosidases"/>
</dbReference>
<comment type="pathway">
    <text evidence="2">Protein modification; protein glycosylation.</text>
</comment>
<comment type="caution">
    <text evidence="13">The sequence shown here is derived from an EMBL/GenBank/DDBJ whole genome shotgun (WGS) entry which is preliminary data.</text>
</comment>
<evidence type="ECO:0000256" key="7">
    <source>
        <dbReference type="ARBA" id="ARBA00023180"/>
    </source>
</evidence>
<sequence>TNIAEAGTLTLEWFTLTQFTNNATYADLTAKSAIHIANLSSPLPGFCYTPNFSWMNQLTHPSFLSLAAQLIDPASGAFQDATVTWGGGSDSFFEHLLKYARLSNTNNTIFINTWKTAVDSSIKTLLKTSTVGNHVYLADLDDQGRIRHVGSRVHTSHLACFHAGNWYVVVLSQHASTANGVVGGKLLEDQTIVDIALQLNDGCWNTYASTETGIGPESFAFISADGNFTGSPLTAQQLAYYESHGFYTTDSAYVQRPEVLESNFYAWRITGDTKCLDRAATAIAKFATFLPGKVGFAGLNDVDSAAAGHIDATESFWFAETKYLYLTFDDPGHISLDDYALPSSLMRIPRFLCFSDVFNTECHPLKAPLHATRTPLRTKKSTYPINDEYPLNK</sequence>
<dbReference type="PANTHER" id="PTHR11742">
    <property type="entry name" value="MANNOSYL-OLIGOSACCHARIDE ALPHA-1,2-MANNOSIDASE-RELATED"/>
    <property type="match status" value="1"/>
</dbReference>
<dbReference type="AlphaFoldDB" id="A0AAD6VV17"/>
<evidence type="ECO:0000256" key="12">
    <source>
        <dbReference type="RuleBase" id="RU361193"/>
    </source>
</evidence>
<accession>A0AAD6VV17</accession>
<dbReference type="GO" id="GO:0016020">
    <property type="term" value="C:membrane"/>
    <property type="evidence" value="ECO:0007669"/>
    <property type="project" value="InterPro"/>
</dbReference>
<evidence type="ECO:0000256" key="11">
    <source>
        <dbReference type="PIRSR" id="PIRSR601382-3"/>
    </source>
</evidence>
<gene>
    <name evidence="13" type="ORF">GGX14DRAFT_353575</name>
</gene>
<evidence type="ECO:0000256" key="6">
    <source>
        <dbReference type="ARBA" id="ARBA00023157"/>
    </source>
</evidence>
<dbReference type="GO" id="GO:0036503">
    <property type="term" value="P:ERAD pathway"/>
    <property type="evidence" value="ECO:0007669"/>
    <property type="project" value="UniProtKB-ARBA"/>
</dbReference>